<organism evidence="1 2">
    <name type="scientific">Marichromatium gracile</name>
    <name type="common">Chromatium gracile</name>
    <dbReference type="NCBI Taxonomy" id="1048"/>
    <lineage>
        <taxon>Bacteria</taxon>
        <taxon>Pseudomonadati</taxon>
        <taxon>Pseudomonadota</taxon>
        <taxon>Gammaproteobacteria</taxon>
        <taxon>Chromatiales</taxon>
        <taxon>Chromatiaceae</taxon>
        <taxon>Marichromatium</taxon>
    </lineage>
</organism>
<dbReference type="RefSeq" id="WP_132230130.1">
    <property type="nucleotide sequence ID" value="NZ_NRRH01000039.1"/>
</dbReference>
<name>A0A4R4A7Y6_MARGR</name>
<gene>
    <name evidence="1" type="ORF">EDC29_108132</name>
</gene>
<accession>A0A4R4A7Y6</accession>
<dbReference type="PANTHER" id="PTHR36513:SF1">
    <property type="entry name" value="TRANSMEMBRANE PROTEIN"/>
    <property type="match status" value="1"/>
</dbReference>
<dbReference type="Proteomes" id="UP000295247">
    <property type="component" value="Unassembled WGS sequence"/>
</dbReference>
<dbReference type="SUPFAM" id="SSF53474">
    <property type="entry name" value="alpha/beta-Hydrolases"/>
    <property type="match status" value="1"/>
</dbReference>
<comment type="caution">
    <text evidence="1">The sequence shown here is derived from an EMBL/GenBank/DDBJ whole genome shotgun (WGS) entry which is preliminary data.</text>
</comment>
<dbReference type="InterPro" id="IPR010297">
    <property type="entry name" value="DUF900_hydrolase"/>
</dbReference>
<dbReference type="PANTHER" id="PTHR36513">
    <property type="entry name" value="ABC TRANSMEMBRANE TYPE-1 DOMAIN-CONTAINING PROTEIN"/>
    <property type="match status" value="1"/>
</dbReference>
<proteinExistence type="predicted"/>
<sequence>MNQEPSSLEPSLTELLAALTDAVGRGDRAGAQALALEIRQRLMAESAWLDEAERQVGALLAALDRQSPIIVRLVGDLGASSWPLATDDRHFVVDRGEAPQRAGIPAWSMTTAAPANGEVYPVWFGTNRRPDGAGGYGGERDTRVHYGRALVQVPEAHRFGESGSGFWTRLLRLDLRDDRLRLRAVESRTPAACLAEVAATVAAAREAGEQAQAMVYLHGYNTSFEEAAIRAAQIGYDLKVPATAFFSWPSQGKLAAYPADEAAIEASERLIADFLVAFARDCGTDRVHLVAHSMGNRGLLRALQRIAAEAGEAGVRFAQVFLAAPDVDRDLFLDLARLYPRHSERTTLYASAADRAVHLSSRLHGAPRAGYFEPYTVVPGVDTVAVPDFDLDLLGHGYFAQAEALLHDLFELMRHDSAPTARQRLRPLAGAGAGVWSLVR</sequence>
<evidence type="ECO:0000313" key="1">
    <source>
        <dbReference type="EMBL" id="TCW34968.1"/>
    </source>
</evidence>
<dbReference type="AlphaFoldDB" id="A0A4R4A7Y6"/>
<dbReference type="Pfam" id="PF05990">
    <property type="entry name" value="DUF900"/>
    <property type="match status" value="1"/>
</dbReference>
<reference evidence="1 2" key="1">
    <citation type="submission" date="2019-03" db="EMBL/GenBank/DDBJ databases">
        <title>Genomic Encyclopedia of Type Strains, Phase IV (KMG-IV): sequencing the most valuable type-strain genomes for metagenomic binning, comparative biology and taxonomic classification.</title>
        <authorList>
            <person name="Goeker M."/>
        </authorList>
    </citation>
    <scope>NUCLEOTIDE SEQUENCE [LARGE SCALE GENOMIC DNA]</scope>
    <source>
        <strain evidence="1 2">DSM 203</strain>
    </source>
</reference>
<dbReference type="Gene3D" id="3.40.50.1820">
    <property type="entry name" value="alpha/beta hydrolase"/>
    <property type="match status" value="1"/>
</dbReference>
<evidence type="ECO:0000313" key="2">
    <source>
        <dbReference type="Proteomes" id="UP000295247"/>
    </source>
</evidence>
<protein>
    <submittedName>
        <fullName evidence="1">Esterase/lipase superfamily enzyme</fullName>
    </submittedName>
</protein>
<dbReference type="EMBL" id="SMDC01000008">
    <property type="protein sequence ID" value="TCW34968.1"/>
    <property type="molecule type" value="Genomic_DNA"/>
</dbReference>
<dbReference type="InterPro" id="IPR029058">
    <property type="entry name" value="AB_hydrolase_fold"/>
</dbReference>